<dbReference type="EMBL" id="JAGQLM010000105">
    <property type="protein sequence ID" value="MCA9375183.1"/>
    <property type="molecule type" value="Genomic_DNA"/>
</dbReference>
<reference evidence="3" key="2">
    <citation type="journal article" date="2021" name="Microbiome">
        <title>Successional dynamics and alternative stable states in a saline activated sludge microbial community over 9 years.</title>
        <authorList>
            <person name="Wang Y."/>
            <person name="Ye J."/>
            <person name="Ju F."/>
            <person name="Liu L."/>
            <person name="Boyd J.A."/>
            <person name="Deng Y."/>
            <person name="Parks D.H."/>
            <person name="Jiang X."/>
            <person name="Yin X."/>
            <person name="Woodcroft B.J."/>
            <person name="Tyson G.W."/>
            <person name="Hugenholtz P."/>
            <person name="Polz M.F."/>
            <person name="Zhang T."/>
        </authorList>
    </citation>
    <scope>NUCLEOTIDE SEQUENCE</scope>
    <source>
        <strain evidence="3">HKST-UBA16</strain>
    </source>
</reference>
<dbReference type="CDD" id="cd07731">
    <property type="entry name" value="ComA-like_MBL-fold"/>
    <property type="match status" value="1"/>
</dbReference>
<gene>
    <name evidence="3" type="ORF">KC622_02530</name>
</gene>
<sequence length="284" mass="32434">MTNLIRYLKINFIVVICILLSVLNIFFLNTNVARVIFLDVGQGDAALIQFGDFDILIDGGPGPHLESKLKSYMNFDNHKIELVILTHPHLDHMGGLFNVIDKYFVPTIWINEVCYESEYYRSFLEKYRNLIVQVVMGTSASIENVFRLSVLYPFESEVIDKSCPKGYGKYESFDRNVNNDSIVVRLEASQKTFLFMGDAEIGLERRLLNAEVLYNVDILKAGHHCSKTSSSQRFLDIVNPQIAICSCGENNKYGHPSKDVLGRMKEMKINYFVTYESSDVVIQL</sequence>
<feature type="transmembrane region" description="Helical" evidence="1">
    <location>
        <begin position="7"/>
        <end position="28"/>
    </location>
</feature>
<dbReference type="SMART" id="SM00849">
    <property type="entry name" value="Lactamase_B"/>
    <property type="match status" value="1"/>
</dbReference>
<protein>
    <submittedName>
        <fullName evidence="3">MBL fold metallo-hydrolase</fullName>
    </submittedName>
</protein>
<dbReference type="SUPFAM" id="SSF56281">
    <property type="entry name" value="Metallo-hydrolase/oxidoreductase"/>
    <property type="match status" value="1"/>
</dbReference>
<keyword evidence="1" id="KW-0472">Membrane</keyword>
<dbReference type="InterPro" id="IPR036866">
    <property type="entry name" value="RibonucZ/Hydroxyglut_hydro"/>
</dbReference>
<keyword evidence="1" id="KW-1133">Transmembrane helix</keyword>
<feature type="domain" description="Metallo-beta-lactamase" evidence="2">
    <location>
        <begin position="42"/>
        <end position="249"/>
    </location>
</feature>
<dbReference type="Proteomes" id="UP000748332">
    <property type="component" value="Unassembled WGS sequence"/>
</dbReference>
<dbReference type="InterPro" id="IPR035681">
    <property type="entry name" value="ComA-like_MBL"/>
</dbReference>
<comment type="caution">
    <text evidence="3">The sequence shown here is derived from an EMBL/GenBank/DDBJ whole genome shotgun (WGS) entry which is preliminary data.</text>
</comment>
<keyword evidence="1" id="KW-0812">Transmembrane</keyword>
<organism evidence="3 4">
    <name type="scientific">Candidatus Dojkabacteria bacterium</name>
    <dbReference type="NCBI Taxonomy" id="2099670"/>
    <lineage>
        <taxon>Bacteria</taxon>
        <taxon>Candidatus Dojkabacteria</taxon>
    </lineage>
</organism>
<dbReference type="InterPro" id="IPR001279">
    <property type="entry name" value="Metallo-B-lactamas"/>
</dbReference>
<dbReference type="AlphaFoldDB" id="A0A955KVJ6"/>
<evidence type="ECO:0000313" key="3">
    <source>
        <dbReference type="EMBL" id="MCA9375183.1"/>
    </source>
</evidence>
<dbReference type="Pfam" id="PF00753">
    <property type="entry name" value="Lactamase_B"/>
    <property type="match status" value="1"/>
</dbReference>
<evidence type="ECO:0000313" key="4">
    <source>
        <dbReference type="Proteomes" id="UP000748332"/>
    </source>
</evidence>
<reference evidence="3" key="1">
    <citation type="submission" date="2020-04" db="EMBL/GenBank/DDBJ databases">
        <authorList>
            <person name="Zhang T."/>
        </authorList>
    </citation>
    <scope>NUCLEOTIDE SEQUENCE</scope>
    <source>
        <strain evidence="3">HKST-UBA16</strain>
    </source>
</reference>
<name>A0A955KVJ6_9BACT</name>
<proteinExistence type="predicted"/>
<evidence type="ECO:0000259" key="2">
    <source>
        <dbReference type="SMART" id="SM00849"/>
    </source>
</evidence>
<accession>A0A955KVJ6</accession>
<dbReference type="Gene3D" id="3.60.15.10">
    <property type="entry name" value="Ribonuclease Z/Hydroxyacylglutathione hydrolase-like"/>
    <property type="match status" value="1"/>
</dbReference>
<dbReference type="InterPro" id="IPR052159">
    <property type="entry name" value="Competence_DNA_uptake"/>
</dbReference>
<evidence type="ECO:0000256" key="1">
    <source>
        <dbReference type="SAM" id="Phobius"/>
    </source>
</evidence>
<dbReference type="PANTHER" id="PTHR30619:SF1">
    <property type="entry name" value="RECOMBINATION PROTEIN 2"/>
    <property type="match status" value="1"/>
</dbReference>
<dbReference type="PANTHER" id="PTHR30619">
    <property type="entry name" value="DNA INTERNALIZATION/COMPETENCE PROTEIN COMEC/REC2"/>
    <property type="match status" value="1"/>
</dbReference>